<keyword evidence="1" id="KW-1133">Transmembrane helix</keyword>
<dbReference type="PANTHER" id="PTHR39165">
    <property type="entry name" value="IG HYPOTHETICAL 17883"/>
    <property type="match status" value="1"/>
</dbReference>
<sequence length="170" mass="18365">MDYALFTGGLIISSLLLFAALFFTVVPIIPGTIFTIPAFLIFGWMSGWDDFSVVFWIGQSVLIVVNFISDNVAQIFGIKKMGGSKAGMIGGSLGMFILPFVISPLGPLAVIFGPLLGAVIGAMIGEMLMRRKTNEVMKVGWGSLLSFLAGTVFKILLVGIQIVWFYIAIF</sequence>
<dbReference type="PANTHER" id="PTHR39165:SF1">
    <property type="entry name" value="DUF456 DOMAIN-CONTAINING PROTEIN"/>
    <property type="match status" value="1"/>
</dbReference>
<dbReference type="RefSeq" id="WP_201637588.1">
    <property type="nucleotide sequence ID" value="NZ_JAEQNB010000006.1"/>
</dbReference>
<keyword evidence="1" id="KW-0812">Transmembrane</keyword>
<name>A0ABS1JEE2_9BACL</name>
<feature type="transmembrane region" description="Helical" evidence="1">
    <location>
        <begin position="141"/>
        <end position="167"/>
    </location>
</feature>
<feature type="transmembrane region" description="Helical" evidence="1">
    <location>
        <begin position="81"/>
        <end position="102"/>
    </location>
</feature>
<evidence type="ECO:0000313" key="2">
    <source>
        <dbReference type="EMBL" id="MBL0388632.1"/>
    </source>
</evidence>
<dbReference type="EMBL" id="JAEQNB010000006">
    <property type="protein sequence ID" value="MBL0388632.1"/>
    <property type="molecule type" value="Genomic_DNA"/>
</dbReference>
<organism evidence="2 3">
    <name type="scientific">Tumebacillus amylolyticus</name>
    <dbReference type="NCBI Taxonomy" id="2801339"/>
    <lineage>
        <taxon>Bacteria</taxon>
        <taxon>Bacillati</taxon>
        <taxon>Bacillota</taxon>
        <taxon>Bacilli</taxon>
        <taxon>Bacillales</taxon>
        <taxon>Alicyclobacillaceae</taxon>
        <taxon>Tumebacillus</taxon>
    </lineage>
</organism>
<reference evidence="2 3" key="1">
    <citation type="submission" date="2021-01" db="EMBL/GenBank/DDBJ databases">
        <title>Tumebacillus sp. strain ITR2 16S ribosomal RNA gene Genome sequencing and assembly.</title>
        <authorList>
            <person name="Kang M."/>
        </authorList>
    </citation>
    <scope>NUCLEOTIDE SEQUENCE [LARGE SCALE GENOMIC DNA]</scope>
    <source>
        <strain evidence="2 3">ITR2</strain>
    </source>
</reference>
<evidence type="ECO:0000313" key="3">
    <source>
        <dbReference type="Proteomes" id="UP000602284"/>
    </source>
</evidence>
<accession>A0ABS1JEE2</accession>
<dbReference type="InterPro" id="IPR007403">
    <property type="entry name" value="DUF456"/>
</dbReference>
<feature type="transmembrane region" description="Helical" evidence="1">
    <location>
        <begin position="12"/>
        <end position="45"/>
    </location>
</feature>
<feature type="transmembrane region" description="Helical" evidence="1">
    <location>
        <begin position="51"/>
        <end position="69"/>
    </location>
</feature>
<comment type="caution">
    <text evidence="2">The sequence shown here is derived from an EMBL/GenBank/DDBJ whole genome shotgun (WGS) entry which is preliminary data.</text>
</comment>
<feature type="transmembrane region" description="Helical" evidence="1">
    <location>
        <begin position="108"/>
        <end position="129"/>
    </location>
</feature>
<dbReference type="Pfam" id="PF04306">
    <property type="entry name" value="DUF456"/>
    <property type="match status" value="1"/>
</dbReference>
<proteinExistence type="predicted"/>
<keyword evidence="3" id="KW-1185">Reference proteome</keyword>
<evidence type="ECO:0000256" key="1">
    <source>
        <dbReference type="SAM" id="Phobius"/>
    </source>
</evidence>
<gene>
    <name evidence="2" type="ORF">JJB07_18665</name>
</gene>
<protein>
    <submittedName>
        <fullName evidence="2">DUF456 domain-containing protein</fullName>
    </submittedName>
</protein>
<keyword evidence="1" id="KW-0472">Membrane</keyword>
<dbReference type="Proteomes" id="UP000602284">
    <property type="component" value="Unassembled WGS sequence"/>
</dbReference>